<name>A0A4Y9Z5P7_9APHY</name>
<evidence type="ECO:0000256" key="1">
    <source>
        <dbReference type="SAM" id="MobiDB-lite"/>
    </source>
</evidence>
<dbReference type="EMBL" id="SEKV01000004">
    <property type="protein sequence ID" value="TFY69842.1"/>
    <property type="molecule type" value="Genomic_DNA"/>
</dbReference>
<comment type="caution">
    <text evidence="2">The sequence shown here is derived from an EMBL/GenBank/DDBJ whole genome shotgun (WGS) entry which is preliminary data.</text>
</comment>
<evidence type="ECO:0000313" key="2">
    <source>
        <dbReference type="EMBL" id="TFY69842.1"/>
    </source>
</evidence>
<accession>A0A4Y9Z5P7</accession>
<feature type="compositionally biased region" description="Pro residues" evidence="1">
    <location>
        <begin position="46"/>
        <end position="64"/>
    </location>
</feature>
<gene>
    <name evidence="2" type="ORF">EVJ58_g170</name>
</gene>
<reference evidence="2 3" key="1">
    <citation type="submission" date="2019-01" db="EMBL/GenBank/DDBJ databases">
        <title>Genome sequencing of the rare red list fungi Fomitopsis rosea.</title>
        <authorList>
            <person name="Buettner E."/>
            <person name="Kellner H."/>
        </authorList>
    </citation>
    <scope>NUCLEOTIDE SEQUENCE [LARGE SCALE GENOMIC DNA]</scope>
    <source>
        <strain evidence="2 3">DSM 105464</strain>
    </source>
</reference>
<feature type="region of interest" description="Disordered" evidence="1">
    <location>
        <begin position="1"/>
        <end position="75"/>
    </location>
</feature>
<protein>
    <submittedName>
        <fullName evidence="2">Uncharacterized protein</fullName>
    </submittedName>
</protein>
<proteinExistence type="predicted"/>
<sequence>MDPFSPDSRSFVPEAYAAPNPRPGAGGALLPPFEYQDVYEPHHRPPTPPTSPPPQPTLPLPSPGTPSASFLSSPQQRSQSFFASLPFKMGTKRRDKKLVITGVPLEDADDGKDTDWKANEKRRRYENVVRWCEGFGEVRKIERKPDGTLHVFWRDWESADMVRYSVISYMLLTDASTVLQVCRVHAQVYIKDVGRVSLAWQFIN</sequence>
<evidence type="ECO:0000313" key="3">
    <source>
        <dbReference type="Proteomes" id="UP000298390"/>
    </source>
</evidence>
<dbReference type="STRING" id="34475.A0A4Y9Z5P7"/>
<organism evidence="2 3">
    <name type="scientific">Rhodofomes roseus</name>
    <dbReference type="NCBI Taxonomy" id="34475"/>
    <lineage>
        <taxon>Eukaryota</taxon>
        <taxon>Fungi</taxon>
        <taxon>Dikarya</taxon>
        <taxon>Basidiomycota</taxon>
        <taxon>Agaricomycotina</taxon>
        <taxon>Agaricomycetes</taxon>
        <taxon>Polyporales</taxon>
        <taxon>Rhodofomes</taxon>
    </lineage>
</organism>
<dbReference type="Proteomes" id="UP000298390">
    <property type="component" value="Unassembled WGS sequence"/>
</dbReference>
<dbReference type="AlphaFoldDB" id="A0A4Y9Z5P7"/>